<dbReference type="Pfam" id="PF13806">
    <property type="entry name" value="Rieske_2"/>
    <property type="match status" value="1"/>
</dbReference>
<keyword evidence="3" id="KW-0560">Oxidoreductase</keyword>
<comment type="caution">
    <text evidence="8">The sequence shown here is derived from an EMBL/GenBank/DDBJ whole genome shotgun (WGS) entry which is preliminary data.</text>
</comment>
<evidence type="ECO:0000259" key="7">
    <source>
        <dbReference type="PROSITE" id="PS51296"/>
    </source>
</evidence>
<sequence length="104" mass="11331">MNDWTAITKLNDIPKLGSRIVRTDSVDIAIFRTSDDQVFAIRDACPHKNGPLSQGIVHGTSVTCPLHNWKIDLASGEALGADSGCTNTYETKIENETVYLRSPG</sequence>
<keyword evidence="4" id="KW-0408">Iron</keyword>
<evidence type="ECO:0000256" key="6">
    <source>
        <dbReference type="ARBA" id="ARBA00023063"/>
    </source>
</evidence>
<dbReference type="PANTHER" id="PTHR21496:SF23">
    <property type="entry name" value="3-PHENYLPROPIONATE_CINNAMIC ACID DIOXYGENASE FERREDOXIN SUBUNIT"/>
    <property type="match status" value="1"/>
</dbReference>
<dbReference type="InterPro" id="IPR036922">
    <property type="entry name" value="Rieske_2Fe-2S_sf"/>
</dbReference>
<dbReference type="Gene3D" id="2.102.10.10">
    <property type="entry name" value="Rieske [2Fe-2S] iron-sulphur domain"/>
    <property type="match status" value="1"/>
</dbReference>
<evidence type="ECO:0000313" key="8">
    <source>
        <dbReference type="EMBL" id="OOY34191.1"/>
    </source>
</evidence>
<dbReference type="GO" id="GO:0046872">
    <property type="term" value="F:metal ion binding"/>
    <property type="evidence" value="ECO:0007669"/>
    <property type="project" value="UniProtKB-KW"/>
</dbReference>
<dbReference type="EMBL" id="MPNX01000020">
    <property type="protein sequence ID" value="OOY34191.1"/>
    <property type="molecule type" value="Genomic_DNA"/>
</dbReference>
<evidence type="ECO:0000313" key="9">
    <source>
        <dbReference type="Proteomes" id="UP000190962"/>
    </source>
</evidence>
<dbReference type="InterPro" id="IPR017941">
    <property type="entry name" value="Rieske_2Fe-2S"/>
</dbReference>
<dbReference type="PANTHER" id="PTHR21496">
    <property type="entry name" value="FERREDOXIN-RELATED"/>
    <property type="match status" value="1"/>
</dbReference>
<evidence type="ECO:0000256" key="3">
    <source>
        <dbReference type="ARBA" id="ARBA00023002"/>
    </source>
</evidence>
<dbReference type="GO" id="GO:0051537">
    <property type="term" value="F:2 iron, 2 sulfur cluster binding"/>
    <property type="evidence" value="ECO:0007669"/>
    <property type="project" value="UniProtKB-KW"/>
</dbReference>
<protein>
    <submittedName>
        <fullName evidence="8">Nitrite reductase</fullName>
    </submittedName>
</protein>
<evidence type="ECO:0000256" key="5">
    <source>
        <dbReference type="ARBA" id="ARBA00023014"/>
    </source>
</evidence>
<organism evidence="8 9">
    <name type="scientific">Solemya velum gill symbiont</name>
    <dbReference type="NCBI Taxonomy" id="2340"/>
    <lineage>
        <taxon>Bacteria</taxon>
        <taxon>Pseudomonadati</taxon>
        <taxon>Pseudomonadota</taxon>
        <taxon>Gammaproteobacteria</taxon>
        <taxon>sulfur-oxidizing symbionts</taxon>
    </lineage>
</organism>
<name>A0A1T2CZ82_SOVGS</name>
<evidence type="ECO:0000256" key="4">
    <source>
        <dbReference type="ARBA" id="ARBA00023004"/>
    </source>
</evidence>
<proteinExistence type="predicted"/>
<evidence type="ECO:0000256" key="2">
    <source>
        <dbReference type="ARBA" id="ARBA00022723"/>
    </source>
</evidence>
<dbReference type="GO" id="GO:0008942">
    <property type="term" value="F:nitrite reductase [NAD(P)H] activity"/>
    <property type="evidence" value="ECO:0007669"/>
    <property type="project" value="InterPro"/>
</dbReference>
<dbReference type="InterPro" id="IPR012748">
    <property type="entry name" value="Rieske-like_NirD"/>
</dbReference>
<dbReference type="PROSITE" id="PS51296">
    <property type="entry name" value="RIESKE"/>
    <property type="match status" value="1"/>
</dbReference>
<accession>A0A1T2CZ82</accession>
<keyword evidence="6" id="KW-0534">Nitrate assimilation</keyword>
<gene>
    <name evidence="8" type="ORF">BOV88_11395</name>
</gene>
<dbReference type="NCBIfam" id="TIGR02378">
    <property type="entry name" value="nirD_assim_sml"/>
    <property type="match status" value="1"/>
</dbReference>
<dbReference type="Proteomes" id="UP000190962">
    <property type="component" value="Unassembled WGS sequence"/>
</dbReference>
<dbReference type="GO" id="GO:0042128">
    <property type="term" value="P:nitrate assimilation"/>
    <property type="evidence" value="ECO:0007669"/>
    <property type="project" value="UniProtKB-KW"/>
</dbReference>
<dbReference type="RefSeq" id="WP_078453446.1">
    <property type="nucleotide sequence ID" value="NZ_MPNX01000020.1"/>
</dbReference>
<dbReference type="AlphaFoldDB" id="A0A1T2CZ82"/>
<keyword evidence="2" id="KW-0479">Metal-binding</keyword>
<reference evidence="8 9" key="1">
    <citation type="submission" date="2016-11" db="EMBL/GenBank/DDBJ databases">
        <title>Mixed transmission modes and dynamic genome evolution in an obligate animal-bacterial symbiosis.</title>
        <authorList>
            <person name="Russell S.L."/>
            <person name="Corbett-Detig R.B."/>
            <person name="Cavanaugh C.M."/>
        </authorList>
    </citation>
    <scope>NUCLEOTIDE SEQUENCE [LARGE SCALE GENOMIC DNA]</scope>
    <source>
        <strain evidence="8">MA-KB16</strain>
    </source>
</reference>
<dbReference type="GeneID" id="86992435"/>
<evidence type="ECO:0000256" key="1">
    <source>
        <dbReference type="ARBA" id="ARBA00022714"/>
    </source>
</evidence>
<dbReference type="SUPFAM" id="SSF50022">
    <property type="entry name" value="ISP domain"/>
    <property type="match status" value="1"/>
</dbReference>
<dbReference type="CDD" id="cd03530">
    <property type="entry name" value="Rieske_NirD_small_Bacillus"/>
    <property type="match status" value="1"/>
</dbReference>
<keyword evidence="5" id="KW-0411">Iron-sulfur</keyword>
<keyword evidence="1" id="KW-0001">2Fe-2S</keyword>
<feature type="domain" description="Rieske" evidence="7">
    <location>
        <begin position="5"/>
        <end position="100"/>
    </location>
</feature>